<evidence type="ECO:0000313" key="1">
    <source>
        <dbReference type="EMBL" id="GBC59150.1"/>
    </source>
</evidence>
<protein>
    <recommendedName>
        <fullName evidence="3">HEAT repeat domain-containing protein</fullName>
    </recommendedName>
</protein>
<sequence length="700" mass="77815">MTDAAKQEKAIRAMVAINAAIRNIHLYPISSASVIVTVDKAYHLVLETLEADGDAQLVFAESEKHLLICDVPLSDAEQKKPQISAFLGLLLNLGIRNITIRKGLARDEFCSFLEAISTAVRKGGKKKASPGLSDRTFPHIFLNHKVYVSLDQDRDVTSGGGEGAVDVQKDFSPMVSTLDYILVPETKEEVARYMAASLVSGDEQVLSDILIQKMDGELGAKLFDHLIREMDDDVFERLVLRIRQRHDAAASENGAVKEDGADDRIRALLRDIMRTERGVQLQARLKEKKAREEAERKKRALRLMAGIGSILNDQPDAFRDKVLMKFLPDAVCSLLINRQEKQAERLIDRLGDGLLSKDNAVRGNVSCALSRIIGKIGPAHRIIWVRRLSYNLTDWIRIETAVTPAYEKICIYLTDLAKEMICSGKSAEANHILDAFDAIGSEEKQGDATCRRLACDMFREVASGDVMSQLLTEFQASDQERRRQGMRSLTRLGAAAVPALLDILRKSEDRYERARVLRVIAGIGRPGLEDLESRIETDAPWYYIRNLILLFGRIGNISHVDLIRPFLIHGDQRVRRECLNSIYLIGGGQRESVFLSALPSVDDRLKLDIVRLLGRMRSSDAVPMLLHLIDPEKFMPSKMNNQLAEQVCIALGHIGEKAALPALRAIASRKRDLLGQVPGGNALRSAAAKAILEINSGPDK</sequence>
<reference evidence="2" key="1">
    <citation type="submission" date="2017-11" db="EMBL/GenBank/DDBJ databases">
        <authorList>
            <person name="Watanabe M."/>
            <person name="Kojima H."/>
        </authorList>
    </citation>
    <scope>NUCLEOTIDE SEQUENCE [LARGE SCALE GENOMIC DNA]</scope>
    <source>
        <strain evidence="2">Tokyo 01</strain>
    </source>
</reference>
<comment type="caution">
    <text evidence="1">The sequence shown here is derived from an EMBL/GenBank/DDBJ whole genome shotgun (WGS) entry which is preliminary data.</text>
</comment>
<dbReference type="AlphaFoldDB" id="A0A401FQB6"/>
<dbReference type="InterPro" id="IPR016024">
    <property type="entry name" value="ARM-type_fold"/>
</dbReference>
<gene>
    <name evidence="1" type="ORF">DENIS_0086</name>
</gene>
<dbReference type="RefSeq" id="WP_124326688.1">
    <property type="nucleotide sequence ID" value="NZ_BEXT01000001.1"/>
</dbReference>
<name>A0A401FQB6_9BACT</name>
<evidence type="ECO:0000313" key="2">
    <source>
        <dbReference type="Proteomes" id="UP000288096"/>
    </source>
</evidence>
<reference evidence="2" key="2">
    <citation type="submission" date="2019-01" db="EMBL/GenBank/DDBJ databases">
        <title>Genome sequence of Desulfonema ishimotonii strain Tokyo 01.</title>
        <authorList>
            <person name="Fukui M."/>
        </authorList>
    </citation>
    <scope>NUCLEOTIDE SEQUENCE [LARGE SCALE GENOMIC DNA]</scope>
    <source>
        <strain evidence="2">Tokyo 01</strain>
    </source>
</reference>
<dbReference type="SUPFAM" id="SSF48371">
    <property type="entry name" value="ARM repeat"/>
    <property type="match status" value="1"/>
</dbReference>
<dbReference type="Gene3D" id="1.25.10.10">
    <property type="entry name" value="Leucine-rich Repeat Variant"/>
    <property type="match status" value="1"/>
</dbReference>
<organism evidence="1 2">
    <name type="scientific">Desulfonema ishimotonii</name>
    <dbReference type="NCBI Taxonomy" id="45657"/>
    <lineage>
        <taxon>Bacteria</taxon>
        <taxon>Pseudomonadati</taxon>
        <taxon>Thermodesulfobacteriota</taxon>
        <taxon>Desulfobacteria</taxon>
        <taxon>Desulfobacterales</taxon>
        <taxon>Desulfococcaceae</taxon>
        <taxon>Desulfonema</taxon>
    </lineage>
</organism>
<evidence type="ECO:0008006" key="3">
    <source>
        <dbReference type="Google" id="ProtNLM"/>
    </source>
</evidence>
<dbReference type="InterPro" id="IPR011989">
    <property type="entry name" value="ARM-like"/>
</dbReference>
<dbReference type="EMBL" id="BEXT01000001">
    <property type="protein sequence ID" value="GBC59150.1"/>
    <property type="molecule type" value="Genomic_DNA"/>
</dbReference>
<keyword evidence="2" id="KW-1185">Reference proteome</keyword>
<dbReference type="Proteomes" id="UP000288096">
    <property type="component" value="Unassembled WGS sequence"/>
</dbReference>
<accession>A0A401FQB6</accession>
<proteinExistence type="predicted"/>
<dbReference type="OrthoDB" id="5430737at2"/>